<dbReference type="AlphaFoldDB" id="X1TZP9"/>
<proteinExistence type="predicted"/>
<gene>
    <name evidence="2" type="ORF">S12H4_40434</name>
</gene>
<protein>
    <submittedName>
        <fullName evidence="2">Uncharacterized protein</fullName>
    </submittedName>
</protein>
<dbReference type="EMBL" id="BARW01024536">
    <property type="protein sequence ID" value="GAI93040.1"/>
    <property type="molecule type" value="Genomic_DNA"/>
</dbReference>
<dbReference type="InterPro" id="IPR012340">
    <property type="entry name" value="NA-bd_OB-fold"/>
</dbReference>
<feature type="region of interest" description="Disordered" evidence="1">
    <location>
        <begin position="46"/>
        <end position="71"/>
    </location>
</feature>
<accession>X1TZP9</accession>
<feature type="compositionally biased region" description="Low complexity" evidence="1">
    <location>
        <begin position="47"/>
        <end position="56"/>
    </location>
</feature>
<dbReference type="Gene3D" id="2.40.50.140">
    <property type="entry name" value="Nucleic acid-binding proteins"/>
    <property type="match status" value="1"/>
</dbReference>
<name>X1TZP9_9ZZZZ</name>
<evidence type="ECO:0000256" key="1">
    <source>
        <dbReference type="SAM" id="MobiDB-lite"/>
    </source>
</evidence>
<sequence length="163" mass="17942">MGNELIYCFNKKLEENGEYSGECTYEKCVLFSVEADTCKMQLFKGSPAPVAPKRTTPTPPPRPVEGSPLSKIAPGSYVREITVTMLEQPVIKTVTAQGEQKDIMEITVTDGYENATLTVWPPLTEGLKGRPNGTALHLEALGSKEYDNKLQLSTTRKTVISYP</sequence>
<reference evidence="2" key="1">
    <citation type="journal article" date="2014" name="Front. Microbiol.">
        <title>High frequency of phylogenetically diverse reductive dehalogenase-homologous genes in deep subseafloor sedimentary metagenomes.</title>
        <authorList>
            <person name="Kawai M."/>
            <person name="Futagami T."/>
            <person name="Toyoda A."/>
            <person name="Takaki Y."/>
            <person name="Nishi S."/>
            <person name="Hori S."/>
            <person name="Arai W."/>
            <person name="Tsubouchi T."/>
            <person name="Morono Y."/>
            <person name="Uchiyama I."/>
            <person name="Ito T."/>
            <person name="Fujiyama A."/>
            <person name="Inagaki F."/>
            <person name="Takami H."/>
        </authorList>
    </citation>
    <scope>NUCLEOTIDE SEQUENCE</scope>
    <source>
        <strain evidence="2">Expedition CK06-06</strain>
    </source>
</reference>
<evidence type="ECO:0000313" key="2">
    <source>
        <dbReference type="EMBL" id="GAI93040.1"/>
    </source>
</evidence>
<organism evidence="2">
    <name type="scientific">marine sediment metagenome</name>
    <dbReference type="NCBI Taxonomy" id="412755"/>
    <lineage>
        <taxon>unclassified sequences</taxon>
        <taxon>metagenomes</taxon>
        <taxon>ecological metagenomes</taxon>
    </lineage>
</organism>
<comment type="caution">
    <text evidence="2">The sequence shown here is derived from an EMBL/GenBank/DDBJ whole genome shotgun (WGS) entry which is preliminary data.</text>
</comment>